<dbReference type="Proteomes" id="UP000241290">
    <property type="component" value="Genome"/>
</dbReference>
<accession>A0A2P1JXI0</accession>
<dbReference type="GeneID" id="64766368"/>
<proteinExistence type="predicted"/>
<evidence type="ECO:0000313" key="1">
    <source>
        <dbReference type="EMBL" id="AVO25046.1"/>
    </source>
</evidence>
<organism evidence="1 2">
    <name type="scientific">Rhodococcus phage Finch</name>
    <dbReference type="NCBI Taxonomy" id="2094144"/>
    <lineage>
        <taxon>Viruses</taxon>
        <taxon>Duplodnaviria</taxon>
        <taxon>Heunggongvirae</taxon>
        <taxon>Uroviricota</taxon>
        <taxon>Caudoviricetes</taxon>
        <taxon>Finchvirus</taxon>
        <taxon>Finchvirus finch</taxon>
    </lineage>
</organism>
<dbReference type="RefSeq" id="YP_010059137.1">
    <property type="nucleotide sequence ID" value="NC_054724.1"/>
</dbReference>
<keyword evidence="2" id="KW-1185">Reference proteome</keyword>
<dbReference type="EMBL" id="MG962366">
    <property type="protein sequence ID" value="AVO25046.1"/>
    <property type="molecule type" value="Genomic_DNA"/>
</dbReference>
<sequence>MRLIHKEGSPTIGKVLVLIEMDLDEFAEFEERIELSNRRVDPPDCGCLGCMTGEFSRPAIDYDEYRRHNDES</sequence>
<evidence type="ECO:0000313" key="2">
    <source>
        <dbReference type="Proteomes" id="UP000241290"/>
    </source>
</evidence>
<reference evidence="2" key="1">
    <citation type="submission" date="2018-02" db="EMBL/GenBank/DDBJ databases">
        <authorList>
            <person name="Cohen D.B."/>
            <person name="Kent A.D."/>
        </authorList>
    </citation>
    <scope>NUCLEOTIDE SEQUENCE [LARGE SCALE GENOMIC DNA]</scope>
</reference>
<protein>
    <submittedName>
        <fullName evidence="1">Uncharacterized protein</fullName>
    </submittedName>
</protein>
<dbReference type="KEGG" id="vg:64766368"/>
<gene>
    <name evidence="1" type="primary">115</name>
    <name evidence="1" type="ORF">SEA_FINCH_115</name>
</gene>
<name>A0A2P1JXI0_9CAUD</name>